<dbReference type="InterPro" id="IPR001296">
    <property type="entry name" value="Glyco_trans_1"/>
</dbReference>
<dbReference type="GO" id="GO:0016757">
    <property type="term" value="F:glycosyltransferase activity"/>
    <property type="evidence" value="ECO:0007669"/>
    <property type="project" value="UniProtKB-KW"/>
</dbReference>
<keyword evidence="10" id="KW-1185">Reference proteome</keyword>
<comment type="pathway">
    <text evidence="1">Cell wall biogenesis; cell wall polysaccharide biosynthesis.</text>
</comment>
<gene>
    <name evidence="9" type="ORF">RSSSTS7063_00826</name>
</gene>
<proteinExistence type="inferred from homology"/>
<feature type="domain" description="Glycosyltransferase 2-like" evidence="7">
    <location>
        <begin position="906"/>
        <end position="1077"/>
    </location>
</feature>
<dbReference type="InterPro" id="IPR029063">
    <property type="entry name" value="SAM-dependent_MTases_sf"/>
</dbReference>
<comment type="similarity">
    <text evidence="2">Belongs to the glycosyltransferase 2 family.</text>
</comment>
<evidence type="ECO:0000313" key="10">
    <source>
        <dbReference type="Proteomes" id="UP000408482"/>
    </source>
</evidence>
<keyword evidence="4 9" id="KW-0808">Transferase</keyword>
<evidence type="ECO:0000259" key="7">
    <source>
        <dbReference type="Pfam" id="PF00535"/>
    </source>
</evidence>
<evidence type="ECO:0000256" key="2">
    <source>
        <dbReference type="ARBA" id="ARBA00006739"/>
    </source>
</evidence>
<dbReference type="Gene3D" id="3.40.50.150">
    <property type="entry name" value="Vaccinia Virus protein VP39"/>
    <property type="match status" value="1"/>
</dbReference>
<sequence length="1883" mass="216813">MAELNLDYYTAKDHYSDGDIEETLLKMAQEGKSFEDLPENEVSFPMVYHFSGLRENILSWYPLKKTDSVLEIGAGCGAITGMLCRKAGYVTSVELSKRRADINYARNRDKENLTIMVGNLNDMTFPEKFDYVVVNGVLEYAMSFTEGKTPYETFLQRMGAYLKLEGRLLIAIENRLGLKYFAGAPEDHTDLHFFGINGYPGNQSVRTFSKNELGELLENSGFPFLRFYYPYPDYKFPTEIFTDESLYTNFYGRSYPVYTDKTADLFFYCEGVKAFEKEKILDSFVNSFLVEAGRTENRDPEEILYVKLNQERKEKFRLLTRIVRENGEVRAEKEAMVPQAEEFMEKLKKTGTESTGSDKYKNLPCRAENGRISYPLLTGKTLHQEITELAHKEDLEEIKDLLKKFYQEFFKARQAVDYRTGEFCEVFGDHPGRNDYECVCPANVDLICSNIFMGEKENQIIDYEWMFDFPVPVNFIMWRLIHELYTHISELPRLCHEDEMMAEFDISYTDYEIFMDWTMHFVYEYAGCGSLIPFEKKKIPVSVTELVNREREKHQMYSKLYYDFGEGFCEEHTLYSAGKLSGNRFRVEFAISGIKGIRNFRWNPANGHFLKVRIERLDCGCSAELVPHSVHMKVDNSTTAFFTTEGFYMIDVTHPENVDRIIIEGKLEYLELPDVEKLLAFEKEREVRREQERVRKEAERAAKQAAEEAAEEAARAQEEALRHPGKKAQVKRLVKKVLRYHAEPAAVMGVETTPTCMGSVDFFHYENGTLNAIGWAFDPTFASMGQTRIAFYQGTQKLREASCTTIYRTDVANAIGNPDAENAGFSFLATVLAPAETSVFLEYGTAADTGRFLIGKIPGTRDQKELLVYAIEDPKSIGNLRHFKQCYVRSARKAYPQAVYQQKVDVIVPVYNGLEYFDALFSGIEKTKVPYRLIIVNDKSPDPEVGNYLEKYAAEHDNVVLLNNEINMGFLPSVNRGLKMAENHVALVNTDVEVPEEWLERLMLPIFAKENIATTTPFTTCGTICSFPDFCRDNKLFEGMPLWEIDDEFRMIRPQYPAMPTGVGFCMGMNLKAIQEVGLLDEENFGKGYGEENDWCQRAIAAGYENVHVDNLFVYHKHGGSFPSEEKQRLLKEHSEALLCKHPDYNKDTADYCRRDPLRPVRLYVEMKLLNRKLDVPTIVAFDHDLGGGATAYLVEKRRLALREGYRFVTIRYDIGSNCFYFTYQYKQYEMEFFANDLETALGELMRVDEIWINELVTYQNLYGTLERILRLKREQGAKLLMLLHDFFALCPAVNLIDAEGKYCGVPSCEVCDKCIPDNRSNACTEYGTGTLWRTKFREFLLHCDEIRAFSDDTARLFKRAYPDVYNLHVIPHAPHYLPAVKKTGKITETFNIGLIGVLCYKKGLEVVRALAEYIEENELNIRLRLIGTSDEEIESTVFSQTGRYTREEIPRLTLEQDIDMFLIPSVWPETFSYTTSEIISMGFPVAVLPVGAPVERVKRYARGLVLKNEQPENIVEEMISLWKTLGGNELPVENRKFLFVGEEISFASRYRVEHFREQLILKGYASKFIQMDQAEQEKIEEYTAIVMYRCSRLMEAELLANRAKAAGIPVYYDVDDLIFNYEKISRLHFLKGSEYSDFRTTTDRIHGCMGFCDGYFTSTKTLAGEIREEFPGKPVVVNRNCMSMEMEILSHEAVEQTDKDKDRIYIGYLSGSKTHDQDFAQVEAALLEVMERHPEVYLKLVGVLDESGMEPVQNRIEKLPFMDWRQLPAVIAGLDINLMPLENSLFHWCKSENKWTEAALVKVPSVMSRNCEMEYVVENGKDGWMCTTKEEWVSALEALITDEKTRKAMGEAAHQKVMEHYLTVNTGKDAMEELLCSESYTK</sequence>
<dbReference type="SUPFAM" id="SSF53448">
    <property type="entry name" value="Nucleotide-diphospho-sugar transferases"/>
    <property type="match status" value="1"/>
</dbReference>
<dbReference type="SUPFAM" id="SSF53756">
    <property type="entry name" value="UDP-Glycosyltransferase/glycogen phosphorylase"/>
    <property type="match status" value="2"/>
</dbReference>
<evidence type="ECO:0000256" key="4">
    <source>
        <dbReference type="ARBA" id="ARBA00022679"/>
    </source>
</evidence>
<dbReference type="Gene3D" id="3.40.50.2000">
    <property type="entry name" value="Glycogen Phosphorylase B"/>
    <property type="match status" value="2"/>
</dbReference>
<dbReference type="SUPFAM" id="SSF53335">
    <property type="entry name" value="S-adenosyl-L-methionine-dependent methyltransferases"/>
    <property type="match status" value="1"/>
</dbReference>
<dbReference type="Proteomes" id="UP000408482">
    <property type="component" value="Unassembled WGS sequence"/>
</dbReference>
<feature type="region of interest" description="Disordered" evidence="5">
    <location>
        <begin position="698"/>
        <end position="722"/>
    </location>
</feature>
<evidence type="ECO:0000256" key="1">
    <source>
        <dbReference type="ARBA" id="ARBA00004776"/>
    </source>
</evidence>
<dbReference type="EMBL" id="CABHNW010000141">
    <property type="protein sequence ID" value="VUX40224.1"/>
    <property type="molecule type" value="Genomic_DNA"/>
</dbReference>
<dbReference type="PANTHER" id="PTHR43179">
    <property type="entry name" value="RHAMNOSYLTRANSFERASE WBBL"/>
    <property type="match status" value="1"/>
</dbReference>
<dbReference type="Pfam" id="PF13692">
    <property type="entry name" value="Glyco_trans_1_4"/>
    <property type="match status" value="1"/>
</dbReference>
<dbReference type="CDD" id="cd02440">
    <property type="entry name" value="AdoMet_MTases"/>
    <property type="match status" value="1"/>
</dbReference>
<evidence type="ECO:0000259" key="8">
    <source>
        <dbReference type="Pfam" id="PF08241"/>
    </source>
</evidence>
<name>A0A564W5S3_9FIRM</name>
<dbReference type="Gene3D" id="3.90.550.10">
    <property type="entry name" value="Spore Coat Polysaccharide Biosynthesis Protein SpsA, Chain A"/>
    <property type="match status" value="1"/>
</dbReference>
<dbReference type="InterPro" id="IPR013216">
    <property type="entry name" value="Methyltransf_11"/>
</dbReference>
<evidence type="ECO:0000259" key="6">
    <source>
        <dbReference type="Pfam" id="PF00534"/>
    </source>
</evidence>
<dbReference type="InterPro" id="IPR001173">
    <property type="entry name" value="Glyco_trans_2-like"/>
</dbReference>
<evidence type="ECO:0000256" key="5">
    <source>
        <dbReference type="SAM" id="MobiDB-lite"/>
    </source>
</evidence>
<dbReference type="Pfam" id="PF00534">
    <property type="entry name" value="Glycos_transf_1"/>
    <property type="match status" value="1"/>
</dbReference>
<protein>
    <submittedName>
        <fullName evidence="9">Putative glycosyl transferase</fullName>
    </submittedName>
</protein>
<dbReference type="GO" id="GO:0008757">
    <property type="term" value="F:S-adenosylmethionine-dependent methyltransferase activity"/>
    <property type="evidence" value="ECO:0007669"/>
    <property type="project" value="InterPro"/>
</dbReference>
<keyword evidence="3" id="KW-0328">Glycosyltransferase</keyword>
<evidence type="ECO:0000313" key="9">
    <source>
        <dbReference type="EMBL" id="VUX40224.1"/>
    </source>
</evidence>
<feature type="domain" description="Glycosyl transferase family 1" evidence="6">
    <location>
        <begin position="1383"/>
        <end position="1522"/>
    </location>
</feature>
<dbReference type="InterPro" id="IPR029044">
    <property type="entry name" value="Nucleotide-diphossugar_trans"/>
</dbReference>
<dbReference type="Pfam" id="PF00535">
    <property type="entry name" value="Glycos_transf_2"/>
    <property type="match status" value="1"/>
</dbReference>
<evidence type="ECO:0000256" key="3">
    <source>
        <dbReference type="ARBA" id="ARBA00022676"/>
    </source>
</evidence>
<dbReference type="PANTHER" id="PTHR43179:SF12">
    <property type="entry name" value="GALACTOFURANOSYLTRANSFERASE GLFT2"/>
    <property type="match status" value="1"/>
</dbReference>
<reference evidence="9 10" key="1">
    <citation type="submission" date="2019-07" db="EMBL/GenBank/DDBJ databases">
        <authorList>
            <person name="Hibberd C M."/>
            <person name="Gehrig L. J."/>
            <person name="Chang H.-W."/>
            <person name="Venkatesh S."/>
        </authorList>
    </citation>
    <scope>NUCLEOTIDE SEQUENCE [LARGE SCALE GENOMIC DNA]</scope>
    <source>
        <strain evidence="9">Blautia_luti_SSTS_Bg7063</strain>
    </source>
</reference>
<accession>A0A564W5S3</accession>
<organism evidence="9 10">
    <name type="scientific">Blautia luti</name>
    <dbReference type="NCBI Taxonomy" id="89014"/>
    <lineage>
        <taxon>Bacteria</taxon>
        <taxon>Bacillati</taxon>
        <taxon>Bacillota</taxon>
        <taxon>Clostridia</taxon>
        <taxon>Lachnospirales</taxon>
        <taxon>Lachnospiraceae</taxon>
        <taxon>Blautia</taxon>
    </lineage>
</organism>
<dbReference type="RefSeq" id="WP_144094804.1">
    <property type="nucleotide sequence ID" value="NZ_CABHNW010000141.1"/>
</dbReference>
<dbReference type="Pfam" id="PF08241">
    <property type="entry name" value="Methyltransf_11"/>
    <property type="match status" value="1"/>
</dbReference>
<feature type="domain" description="Methyltransferase type 11" evidence="8">
    <location>
        <begin position="70"/>
        <end position="169"/>
    </location>
</feature>